<name>A0A645F240_9ZZZZ</name>
<accession>A0A645F240</accession>
<reference evidence="2" key="1">
    <citation type="submission" date="2019-08" db="EMBL/GenBank/DDBJ databases">
        <authorList>
            <person name="Kucharzyk K."/>
            <person name="Murdoch R.W."/>
            <person name="Higgins S."/>
            <person name="Loffler F."/>
        </authorList>
    </citation>
    <scope>NUCLEOTIDE SEQUENCE</scope>
</reference>
<dbReference type="EMBL" id="VSSQ01053730">
    <property type="protein sequence ID" value="MPN07726.1"/>
    <property type="molecule type" value="Genomic_DNA"/>
</dbReference>
<organism evidence="2">
    <name type="scientific">bioreactor metagenome</name>
    <dbReference type="NCBI Taxonomy" id="1076179"/>
    <lineage>
        <taxon>unclassified sequences</taxon>
        <taxon>metagenomes</taxon>
        <taxon>ecological metagenomes</taxon>
    </lineage>
</organism>
<comment type="caution">
    <text evidence="2">The sequence shown here is derived from an EMBL/GenBank/DDBJ whole genome shotgun (WGS) entry which is preliminary data.</text>
</comment>
<evidence type="ECO:0000256" key="1">
    <source>
        <dbReference type="SAM" id="MobiDB-lite"/>
    </source>
</evidence>
<dbReference type="AlphaFoldDB" id="A0A645F240"/>
<feature type="compositionally biased region" description="Polar residues" evidence="1">
    <location>
        <begin position="1"/>
        <end position="12"/>
    </location>
</feature>
<feature type="region of interest" description="Disordered" evidence="1">
    <location>
        <begin position="1"/>
        <end position="20"/>
    </location>
</feature>
<protein>
    <submittedName>
        <fullName evidence="2">Uncharacterized protein</fullName>
    </submittedName>
</protein>
<sequence length="118" mass="12987">MNTSPTLNASSVKKSDAARGMEEATTMLRITALRTDLGSSAGFSPLYGILDSDTVIMTARMKIVRLLLRSGEISGKYPLSPIERATINARDIMKVPLPRRSFTDTEAVTGYYGYIYFL</sequence>
<gene>
    <name evidence="2" type="ORF">SDC9_154997</name>
</gene>
<proteinExistence type="predicted"/>
<evidence type="ECO:0000313" key="2">
    <source>
        <dbReference type="EMBL" id="MPN07726.1"/>
    </source>
</evidence>